<dbReference type="Proteomes" id="UP000654370">
    <property type="component" value="Unassembled WGS sequence"/>
</dbReference>
<evidence type="ECO:0000313" key="2">
    <source>
        <dbReference type="EMBL" id="KAG2175054.1"/>
    </source>
</evidence>
<proteinExistence type="predicted"/>
<dbReference type="AlphaFoldDB" id="A0A8H7PKB5"/>
<feature type="signal peptide" evidence="1">
    <location>
        <begin position="1"/>
        <end position="20"/>
    </location>
</feature>
<evidence type="ECO:0008006" key="4">
    <source>
        <dbReference type="Google" id="ProtNLM"/>
    </source>
</evidence>
<dbReference type="OrthoDB" id="2398757at2759"/>
<evidence type="ECO:0000256" key="1">
    <source>
        <dbReference type="SAM" id="SignalP"/>
    </source>
</evidence>
<keyword evidence="1" id="KW-0732">Signal</keyword>
<dbReference type="EMBL" id="JAEPQZ010000012">
    <property type="protein sequence ID" value="KAG2175054.1"/>
    <property type="molecule type" value="Genomic_DNA"/>
</dbReference>
<feature type="chain" id="PRO_5034802080" description="Hexosyltransferase" evidence="1">
    <location>
        <begin position="21"/>
        <end position="225"/>
    </location>
</feature>
<protein>
    <recommendedName>
        <fullName evidence="4">Hexosyltransferase</fullName>
    </recommendedName>
</protein>
<keyword evidence="3" id="KW-1185">Reference proteome</keyword>
<name>A0A8H7PKB5_MORIS</name>
<reference evidence="2" key="1">
    <citation type="submission" date="2020-12" db="EMBL/GenBank/DDBJ databases">
        <title>Metabolic potential, ecology and presence of endohyphal bacteria is reflected in genomic diversity of Mucoromycotina.</title>
        <authorList>
            <person name="Muszewska A."/>
            <person name="Okrasinska A."/>
            <person name="Steczkiewicz K."/>
            <person name="Drgas O."/>
            <person name="Orlowska M."/>
            <person name="Perlinska-Lenart U."/>
            <person name="Aleksandrzak-Piekarczyk T."/>
            <person name="Szatraj K."/>
            <person name="Zielenkiewicz U."/>
            <person name="Pilsyk S."/>
            <person name="Malc E."/>
            <person name="Mieczkowski P."/>
            <person name="Kruszewska J.S."/>
            <person name="Biernat P."/>
            <person name="Pawlowska J."/>
        </authorList>
    </citation>
    <scope>NUCLEOTIDE SEQUENCE</scope>
    <source>
        <strain evidence="2">WA0000067209</strain>
    </source>
</reference>
<organism evidence="2 3">
    <name type="scientific">Mortierella isabellina</name>
    <name type="common">Filamentous fungus</name>
    <name type="synonym">Umbelopsis isabellina</name>
    <dbReference type="NCBI Taxonomy" id="91625"/>
    <lineage>
        <taxon>Eukaryota</taxon>
        <taxon>Fungi</taxon>
        <taxon>Fungi incertae sedis</taxon>
        <taxon>Mucoromycota</taxon>
        <taxon>Mucoromycotina</taxon>
        <taxon>Umbelopsidomycetes</taxon>
        <taxon>Umbelopsidales</taxon>
        <taxon>Umbelopsidaceae</taxon>
        <taxon>Umbelopsis</taxon>
    </lineage>
</organism>
<sequence length="225" mass="25748">MKAAIQLLILVVAFSPLTFGKQYLPYAPELSSLHDTVPRSAGNITSTVFMLRSDFSSPLYDLFAIHERAIQVCDKDTKLDGCDVRLKNNYSYTTLSNKLVETLKHLCSSKIRTDFYVKIDDDLIMPQSTLDNILEKMSTTKCQVGGGIAVDYPYYWPVGQLYVFKRKMMDDICAKLPEFKVELTSEDITIGSIWNSTNTEMFCSLDVPKNHWHKSYKDHRVSIQY</sequence>
<gene>
    <name evidence="2" type="ORF">INT43_006116</name>
</gene>
<comment type="caution">
    <text evidence="2">The sequence shown here is derived from an EMBL/GenBank/DDBJ whole genome shotgun (WGS) entry which is preliminary data.</text>
</comment>
<evidence type="ECO:0000313" key="3">
    <source>
        <dbReference type="Proteomes" id="UP000654370"/>
    </source>
</evidence>
<accession>A0A8H7PKB5</accession>